<proteinExistence type="predicted"/>
<feature type="domain" description="RES" evidence="1">
    <location>
        <begin position="204"/>
        <end position="350"/>
    </location>
</feature>
<dbReference type="SMART" id="SM00953">
    <property type="entry name" value="RES"/>
    <property type="match status" value="1"/>
</dbReference>
<organism evidence="2 3">
    <name type="scientific">Escherichia coli</name>
    <dbReference type="NCBI Taxonomy" id="562"/>
    <lineage>
        <taxon>Bacteria</taxon>
        <taxon>Pseudomonadati</taxon>
        <taxon>Pseudomonadota</taxon>
        <taxon>Gammaproteobacteria</taxon>
        <taxon>Enterobacterales</taxon>
        <taxon>Enterobacteriaceae</taxon>
        <taxon>Escherichia</taxon>
    </lineage>
</organism>
<dbReference type="InterPro" id="IPR014914">
    <property type="entry name" value="RES_dom"/>
</dbReference>
<accession>A0A377K9B4</accession>
<gene>
    <name evidence="2" type="ORF">NCTC9075_04501</name>
</gene>
<dbReference type="Pfam" id="PF08808">
    <property type="entry name" value="RES"/>
    <property type="match status" value="1"/>
</dbReference>
<name>A0A377K9B4_ECOLX</name>
<dbReference type="Proteomes" id="UP000254181">
    <property type="component" value="Unassembled WGS sequence"/>
</dbReference>
<evidence type="ECO:0000259" key="1">
    <source>
        <dbReference type="SMART" id="SM00953"/>
    </source>
</evidence>
<dbReference type="AlphaFoldDB" id="A0A377K9B4"/>
<evidence type="ECO:0000313" key="2">
    <source>
        <dbReference type="EMBL" id="STP21031.1"/>
    </source>
</evidence>
<protein>
    <submittedName>
        <fullName evidence="2">RES domain</fullName>
    </submittedName>
</protein>
<sequence>MYICESHIVESNIKKLIFSQNIRGICAFCCADTVCLDTDSSEVRNLLKAILRYHYDEVDYNTHFGGEYYPSFLLEDDFIFTKDIQEHDESFGELDSELWDMAFDSEGINIYAGYGSDGLYNTPYMSIRNAHQPFLDSLSKQLSEKNYHDFEGELRSIIKGYGDIFSKIIEGSSVVYRARVGTAGYKTALRGFSREGKKIFVPFKDKEIGAVPPLKATAGRANRAGVSYLYCATDSYTAIAEVRPHPTDVVSIGKFRVAKALKVFDFSYPNFLEFIESDESLLSMIPYAKMAGIFNTATPPSLEGRYSVSQLISDCIRKEGYDGIQFSSTVGKGKNLVVFNPSCMEFIDGSSKVIEIDKVQYIYEEKQVVGMNDQWEIYYDEVE</sequence>
<reference evidence="2 3" key="1">
    <citation type="submission" date="2018-06" db="EMBL/GenBank/DDBJ databases">
        <authorList>
            <consortium name="Pathogen Informatics"/>
            <person name="Doyle S."/>
        </authorList>
    </citation>
    <scope>NUCLEOTIDE SEQUENCE [LARGE SCALE GENOMIC DNA]</scope>
    <source>
        <strain evidence="2 3">NCTC9075</strain>
    </source>
</reference>
<dbReference type="EMBL" id="UGEM01000004">
    <property type="protein sequence ID" value="STP21031.1"/>
    <property type="molecule type" value="Genomic_DNA"/>
</dbReference>
<evidence type="ECO:0000313" key="3">
    <source>
        <dbReference type="Proteomes" id="UP000254181"/>
    </source>
</evidence>